<feature type="region of interest" description="Disordered" evidence="1">
    <location>
        <begin position="116"/>
        <end position="186"/>
    </location>
</feature>
<sequence length="186" mass="18392">MPAVMCRDVRCPHVRERGEAERHTLIATSSKPDRLSIRQRHHAAGGLRDTRRAGRPRAGPQTDQSPSRGAGAVGTAADGASRLLANADGAALHAIGALDPAAHGEALAHLIGPGAAGGGNGAADDEADGQGADAEGGVARAGLGRGRHGKRQGGGGDGGESERLEAVHGGGPFGVAGASPAPMSRP</sequence>
<dbReference type="Proteomes" id="UP000256301">
    <property type="component" value="Unassembled WGS sequence"/>
</dbReference>
<proteinExistence type="predicted"/>
<feature type="compositionally biased region" description="Low complexity" evidence="1">
    <location>
        <begin position="129"/>
        <end position="142"/>
    </location>
</feature>
<dbReference type="EMBL" id="QQWE01000003">
    <property type="protein sequence ID" value="REJ57796.1"/>
    <property type="molecule type" value="Genomic_DNA"/>
</dbReference>
<reference evidence="2 3" key="1">
    <citation type="submission" date="2017-08" db="EMBL/GenBank/DDBJ databases">
        <title>Functional genomic and metabolic studies of the symbiotic interactions of six Microcystis-dominated communities.</title>
        <authorList>
            <person name="Li Q."/>
            <person name="Lin F."/>
        </authorList>
    </citation>
    <scope>NUCLEOTIDE SEQUENCE [LARGE SCALE GENOMIC DNA]</scope>
    <source>
        <strain evidence="2">DA14</strain>
    </source>
</reference>
<accession>A0A3E0MDQ2</accession>
<evidence type="ECO:0000256" key="1">
    <source>
        <dbReference type="SAM" id="MobiDB-lite"/>
    </source>
</evidence>
<gene>
    <name evidence="2" type="ORF">DWQ56_11095</name>
</gene>
<evidence type="ECO:0000313" key="3">
    <source>
        <dbReference type="Proteomes" id="UP000256301"/>
    </source>
</evidence>
<name>A0A3E0MDQ2_MICAE</name>
<comment type="caution">
    <text evidence="2">The sequence shown here is derived from an EMBL/GenBank/DDBJ whole genome shotgun (WGS) entry which is preliminary data.</text>
</comment>
<evidence type="ECO:0000313" key="2">
    <source>
        <dbReference type="EMBL" id="REJ57796.1"/>
    </source>
</evidence>
<protein>
    <submittedName>
        <fullName evidence="2">Uncharacterized protein</fullName>
    </submittedName>
</protein>
<organism evidence="2 3">
    <name type="scientific">Microcystis aeruginosa DA14</name>
    <dbReference type="NCBI Taxonomy" id="1987506"/>
    <lineage>
        <taxon>Bacteria</taxon>
        <taxon>Bacillati</taxon>
        <taxon>Cyanobacteriota</taxon>
        <taxon>Cyanophyceae</taxon>
        <taxon>Oscillatoriophycideae</taxon>
        <taxon>Chroococcales</taxon>
        <taxon>Microcystaceae</taxon>
        <taxon>Microcystis</taxon>
    </lineage>
</organism>
<dbReference type="AlphaFoldDB" id="A0A3E0MDQ2"/>
<feature type="region of interest" description="Disordered" evidence="1">
    <location>
        <begin position="25"/>
        <end position="75"/>
    </location>
</feature>